<evidence type="ECO:0000259" key="3">
    <source>
        <dbReference type="PROSITE" id="PS51186"/>
    </source>
</evidence>
<dbReference type="PANTHER" id="PTHR43877">
    <property type="entry name" value="AMINOALKYLPHOSPHONATE N-ACETYLTRANSFERASE-RELATED-RELATED"/>
    <property type="match status" value="1"/>
</dbReference>
<dbReference type="CDD" id="cd04301">
    <property type="entry name" value="NAT_SF"/>
    <property type="match status" value="1"/>
</dbReference>
<dbReference type="EMBL" id="NWBU01000010">
    <property type="protein sequence ID" value="PTQ10232.1"/>
    <property type="molecule type" value="Genomic_DNA"/>
</dbReference>
<proteinExistence type="predicted"/>
<dbReference type="InterPro" id="IPR000182">
    <property type="entry name" value="GNAT_dom"/>
</dbReference>
<keyword evidence="5" id="KW-1185">Reference proteome</keyword>
<comment type="caution">
    <text evidence="4">The sequence shown here is derived from an EMBL/GenBank/DDBJ whole genome shotgun (WGS) entry which is preliminary data.</text>
</comment>
<accession>A0A2T5FWT8</accession>
<protein>
    <submittedName>
        <fullName evidence="4">GNAT family N-acetyltransferase</fullName>
    </submittedName>
</protein>
<evidence type="ECO:0000256" key="2">
    <source>
        <dbReference type="ARBA" id="ARBA00023315"/>
    </source>
</evidence>
<dbReference type="Proteomes" id="UP000244162">
    <property type="component" value="Unassembled WGS sequence"/>
</dbReference>
<keyword evidence="1 4" id="KW-0808">Transferase</keyword>
<dbReference type="PROSITE" id="PS51186">
    <property type="entry name" value="GNAT"/>
    <property type="match status" value="1"/>
</dbReference>
<name>A0A2T5FWT8_9SPHN</name>
<evidence type="ECO:0000313" key="4">
    <source>
        <dbReference type="EMBL" id="PTQ10232.1"/>
    </source>
</evidence>
<dbReference type="InterPro" id="IPR016181">
    <property type="entry name" value="Acyl_CoA_acyltransferase"/>
</dbReference>
<dbReference type="Gene3D" id="3.40.630.30">
    <property type="match status" value="1"/>
</dbReference>
<feature type="domain" description="N-acetyltransferase" evidence="3">
    <location>
        <begin position="5"/>
        <end position="174"/>
    </location>
</feature>
<dbReference type="OrthoDB" id="7205533at2"/>
<keyword evidence="2" id="KW-0012">Acyltransferase</keyword>
<dbReference type="GO" id="GO:0016747">
    <property type="term" value="F:acyltransferase activity, transferring groups other than amino-acyl groups"/>
    <property type="evidence" value="ECO:0007669"/>
    <property type="project" value="InterPro"/>
</dbReference>
<dbReference type="Pfam" id="PF00583">
    <property type="entry name" value="Acetyltransf_1"/>
    <property type="match status" value="1"/>
</dbReference>
<sequence length="174" mass="18221">MNNPPTIRPATPADAAALALVGAATFLESYAGIIDGADIIAHSATQHGVAVYAAWLADPTTTILLAEAPPGGAPIGYIVLTRPALPVEVGERDMEIKRLYLLSKFHGAGLGRALMEGAAEIARAAGQERLLLGVYGENHSALAFYAKSGFLPIGHRQFSVGSRSYDDIILARSL</sequence>
<gene>
    <name evidence="4" type="ORF">CLG96_14060</name>
</gene>
<dbReference type="InterPro" id="IPR050832">
    <property type="entry name" value="Bact_Acetyltransf"/>
</dbReference>
<dbReference type="AlphaFoldDB" id="A0A2T5FWT8"/>
<evidence type="ECO:0000256" key="1">
    <source>
        <dbReference type="ARBA" id="ARBA00022679"/>
    </source>
</evidence>
<organism evidence="4 5">
    <name type="scientific">Sphingomonas oleivorans</name>
    <dbReference type="NCBI Taxonomy" id="1735121"/>
    <lineage>
        <taxon>Bacteria</taxon>
        <taxon>Pseudomonadati</taxon>
        <taxon>Pseudomonadota</taxon>
        <taxon>Alphaproteobacteria</taxon>
        <taxon>Sphingomonadales</taxon>
        <taxon>Sphingomonadaceae</taxon>
        <taxon>Sphingomonas</taxon>
    </lineage>
</organism>
<reference evidence="4 5" key="1">
    <citation type="submission" date="2017-09" db="EMBL/GenBank/DDBJ databases">
        <title>Sphingomonas panjinensis sp.nov., isolated from oil-contaminated soil.</title>
        <authorList>
            <person name="Wang L."/>
            <person name="Chen L."/>
        </authorList>
    </citation>
    <scope>NUCLEOTIDE SEQUENCE [LARGE SCALE GENOMIC DNA]</scope>
    <source>
        <strain evidence="4 5">FW-11</strain>
    </source>
</reference>
<evidence type="ECO:0000313" key="5">
    <source>
        <dbReference type="Proteomes" id="UP000244162"/>
    </source>
</evidence>
<dbReference type="RefSeq" id="WP_107968601.1">
    <property type="nucleotide sequence ID" value="NZ_NWBU01000010.1"/>
</dbReference>
<dbReference type="SUPFAM" id="SSF55729">
    <property type="entry name" value="Acyl-CoA N-acyltransferases (Nat)"/>
    <property type="match status" value="1"/>
</dbReference>